<keyword evidence="3" id="KW-1185">Reference proteome</keyword>
<keyword evidence="1" id="KW-0472">Membrane</keyword>
<reference evidence="2" key="1">
    <citation type="submission" date="2023-03" db="EMBL/GenBank/DDBJ databases">
        <title>Massive genome expansion in bonnet fungi (Mycena s.s.) driven by repeated elements and novel gene families across ecological guilds.</title>
        <authorList>
            <consortium name="Lawrence Berkeley National Laboratory"/>
            <person name="Harder C.B."/>
            <person name="Miyauchi S."/>
            <person name="Viragh M."/>
            <person name="Kuo A."/>
            <person name="Thoen E."/>
            <person name="Andreopoulos B."/>
            <person name="Lu D."/>
            <person name="Skrede I."/>
            <person name="Drula E."/>
            <person name="Henrissat B."/>
            <person name="Morin E."/>
            <person name="Kohler A."/>
            <person name="Barry K."/>
            <person name="LaButti K."/>
            <person name="Morin E."/>
            <person name="Salamov A."/>
            <person name="Lipzen A."/>
            <person name="Mereny Z."/>
            <person name="Hegedus B."/>
            <person name="Baldrian P."/>
            <person name="Stursova M."/>
            <person name="Weitz H."/>
            <person name="Taylor A."/>
            <person name="Grigoriev I.V."/>
            <person name="Nagy L.G."/>
            <person name="Martin F."/>
            <person name="Kauserud H."/>
        </authorList>
    </citation>
    <scope>NUCLEOTIDE SEQUENCE</scope>
    <source>
        <strain evidence="2">CBHHK182m</strain>
    </source>
</reference>
<dbReference type="EMBL" id="JARKIB010000173">
    <property type="protein sequence ID" value="KAJ7728370.1"/>
    <property type="molecule type" value="Genomic_DNA"/>
</dbReference>
<feature type="transmembrane region" description="Helical" evidence="1">
    <location>
        <begin position="193"/>
        <end position="216"/>
    </location>
</feature>
<feature type="transmembrane region" description="Helical" evidence="1">
    <location>
        <begin position="222"/>
        <end position="242"/>
    </location>
</feature>
<name>A0AAD7MQF9_9AGAR</name>
<proteinExistence type="predicted"/>
<dbReference type="AlphaFoldDB" id="A0AAD7MQF9"/>
<evidence type="ECO:0000256" key="1">
    <source>
        <dbReference type="SAM" id="Phobius"/>
    </source>
</evidence>
<organism evidence="2 3">
    <name type="scientific">Mycena metata</name>
    <dbReference type="NCBI Taxonomy" id="1033252"/>
    <lineage>
        <taxon>Eukaryota</taxon>
        <taxon>Fungi</taxon>
        <taxon>Dikarya</taxon>
        <taxon>Basidiomycota</taxon>
        <taxon>Agaricomycotina</taxon>
        <taxon>Agaricomycetes</taxon>
        <taxon>Agaricomycetidae</taxon>
        <taxon>Agaricales</taxon>
        <taxon>Marasmiineae</taxon>
        <taxon>Mycenaceae</taxon>
        <taxon>Mycena</taxon>
    </lineage>
</organism>
<protein>
    <submittedName>
        <fullName evidence="2">Uncharacterized protein</fullName>
    </submittedName>
</protein>
<evidence type="ECO:0000313" key="3">
    <source>
        <dbReference type="Proteomes" id="UP001215598"/>
    </source>
</evidence>
<accession>A0AAD7MQF9</accession>
<dbReference type="Proteomes" id="UP001215598">
    <property type="component" value="Unassembled WGS sequence"/>
</dbReference>
<comment type="caution">
    <text evidence="2">The sequence shown here is derived from an EMBL/GenBank/DDBJ whole genome shotgun (WGS) entry which is preliminary data.</text>
</comment>
<evidence type="ECO:0000313" key="2">
    <source>
        <dbReference type="EMBL" id="KAJ7728370.1"/>
    </source>
</evidence>
<keyword evidence="1" id="KW-1133">Transmembrane helix</keyword>
<gene>
    <name evidence="2" type="ORF">B0H16DRAFT_1470543</name>
</gene>
<sequence length="244" mass="27761">MTPKSEQRESNCKACHQRRVKLRVDFALARGNPLPVNILLQSPPKQAGGSTGGLHACFAVNTHVQRARMHYNLMCANIRTKLLRVVASARPAVIWILVLRSTCITHGPGQLKPIPIIHPWSSLHQIQLDHRTESITAASVTCCANIPSFPGVYQAELPQANPFRRLFHGIWSRFHHRKKAGDSTRRGFRRLKAAVGALWFVDALRIGFYTYTIWYYVVEAFYTTWIPQITNWFTLFLSYLSVPV</sequence>
<keyword evidence="1" id="KW-0812">Transmembrane</keyword>